<proteinExistence type="predicted"/>
<name>A0A7W9KIE7_9PSEU</name>
<dbReference type="EMBL" id="JACHIR010000001">
    <property type="protein sequence ID" value="MBB5893177.1"/>
    <property type="molecule type" value="Genomic_DNA"/>
</dbReference>
<evidence type="ECO:0000313" key="1">
    <source>
        <dbReference type="EMBL" id="MBB5893177.1"/>
    </source>
</evidence>
<evidence type="ECO:0000313" key="2">
    <source>
        <dbReference type="Proteomes" id="UP000585638"/>
    </source>
</evidence>
<dbReference type="RefSeq" id="WP_184864349.1">
    <property type="nucleotide sequence ID" value="NZ_BAAAWY010000012.1"/>
</dbReference>
<keyword evidence="2" id="KW-1185">Reference proteome</keyword>
<dbReference type="Proteomes" id="UP000585638">
    <property type="component" value="Unassembled WGS sequence"/>
</dbReference>
<protein>
    <submittedName>
        <fullName evidence="1">Putative DNA-binding transcriptional regulator AlpA</fullName>
    </submittedName>
</protein>
<comment type="caution">
    <text evidence="1">The sequence shown here is derived from an EMBL/GenBank/DDBJ whole genome shotgun (WGS) entry which is preliminary data.</text>
</comment>
<accession>A0A7W9KIE7</accession>
<organism evidence="1 2">
    <name type="scientific">Kutzneria kofuensis</name>
    <dbReference type="NCBI Taxonomy" id="103725"/>
    <lineage>
        <taxon>Bacteria</taxon>
        <taxon>Bacillati</taxon>
        <taxon>Actinomycetota</taxon>
        <taxon>Actinomycetes</taxon>
        <taxon>Pseudonocardiales</taxon>
        <taxon>Pseudonocardiaceae</taxon>
        <taxon>Kutzneria</taxon>
    </lineage>
</organism>
<reference evidence="1 2" key="1">
    <citation type="submission" date="2020-08" db="EMBL/GenBank/DDBJ databases">
        <title>Sequencing the genomes of 1000 actinobacteria strains.</title>
        <authorList>
            <person name="Klenk H.-P."/>
        </authorList>
    </citation>
    <scope>NUCLEOTIDE SEQUENCE [LARGE SCALE GENOMIC DNA]</scope>
    <source>
        <strain evidence="1 2">DSM 43851</strain>
    </source>
</reference>
<dbReference type="AlphaFoldDB" id="A0A7W9KIE7"/>
<sequence length="68" mass="7549">MTSALPDPNQLLTVDEFCAAARVSKNTFYKWRQIPGAAPVARKLPNGSLRILVADYLMWLDGRRSDAA</sequence>
<dbReference type="GO" id="GO:0003677">
    <property type="term" value="F:DNA binding"/>
    <property type="evidence" value="ECO:0007669"/>
    <property type="project" value="UniProtKB-KW"/>
</dbReference>
<keyword evidence="1" id="KW-0238">DNA-binding</keyword>
<gene>
    <name evidence="1" type="ORF">BJ998_004373</name>
</gene>